<dbReference type="InterPro" id="IPR003151">
    <property type="entry name" value="PIK-rel_kinase_FAT"/>
</dbReference>
<comment type="similarity">
    <text evidence="1">Belongs to the PI3/PI4-kinase family. TRA1 subfamily.</text>
</comment>
<evidence type="ECO:0000313" key="6">
    <source>
        <dbReference type="Proteomes" id="UP001150217"/>
    </source>
</evidence>
<dbReference type="SMART" id="SM00146">
    <property type="entry name" value="PI3Kc"/>
    <property type="match status" value="1"/>
</dbReference>
<dbReference type="EMBL" id="JANVFT010000014">
    <property type="protein sequence ID" value="KAJ4498707.1"/>
    <property type="molecule type" value="Genomic_DNA"/>
</dbReference>
<protein>
    <recommendedName>
        <fullName evidence="7">Atypical/PIKK/TRRAP protein kinase</fullName>
    </recommendedName>
</protein>
<evidence type="ECO:0008006" key="7">
    <source>
        <dbReference type="Google" id="ProtNLM"/>
    </source>
</evidence>
<feature type="domain" description="FAT" evidence="4">
    <location>
        <begin position="2344"/>
        <end position="2898"/>
    </location>
</feature>
<feature type="compositionally biased region" description="Polar residues" evidence="2">
    <location>
        <begin position="2909"/>
        <end position="2919"/>
    </location>
</feature>
<keyword evidence="6" id="KW-1185">Reference proteome</keyword>
<feature type="compositionally biased region" description="Polar residues" evidence="2">
    <location>
        <begin position="2942"/>
        <end position="2962"/>
    </location>
</feature>
<sequence>MAANTGVDVSIHIASTADLEQRAARIADPSIDLTTKNTVACEIRDLLDTTRDTDTLRVLPWLIPTLLDLLRTGEPVFRKDVPEYQFRKTLLEILIRIPVGEPARAQSASIIECIHHLLRNDNEDNVILACKVYMDLVKNYRCITEENMTNFTTIFQESQHRMEAVASKYLAEDSAIVEPNEVFLGMDSPKVVAEMSLDMALFSQASRGQIAPTIKATIQSSFSLLDVESPAQKKARVDAEAMGSVWAGMSPTVKNHALYHDLLSAQIKMLSYLAFVMRHTPEQSDNYGDRLILHALRLQQDCPANGILLRKELIVVFRHLMATPYRRSLIPHLDKLLNERLLVGESLTSKEMLRAQTYTAIADLFHHLKPELSSSQLTKIVHMYSRLLHYPALGNNLHTLFAKVLIGLSDAIVNKETPQNAAFLITLTFNTCLDRLDALTVIHEEIAAAAERTKNGETSILNDAYIEKARPVGGAVYALEKAEEIMMESRLLFRTLLHGFRVCLATLKKCEGPAPDGTLICRMFEGCIRCMAYFELDPRPNEPVDVIDWFAPILMEVNPHVFQEVWTQKIEFFFNFAQKKIILLNICQVLFQKDTCSPTLLAIVLKFLVDRLPLLGEYDDLTAAATIRWFKMTFGSITLFPLSNEPILASHLAKLLMDCFPLAVKASKPTHYFLLLRALFRSIGGGGGRFELLYKEVLPLLPEMLECLNRQFLSSEGPTRDMIVELCLTVPLRLTHLLPYLTYLMQPLAVALRGGPELVAQGLRTLELCIDNLTPDFLDPTLNIVLRDLMDALSSHLKPLPANHHLAHTTIRILGKLGGRNRKLLTKEPALKYKHHSDDPKMTITFLGVQQQILMSPGVVLARQNVTKGPVAAAAPAYEFMEAALSSLVSQGIKGRNAEELFVSTLEGAFDAVHITEVQEKAESFIRKLSQAVFDAELKRGPFRETSSYRSSPLLSSYLEALPYALARTQSDQVTKARGLLASIVQDLVTHAKQNNIIMQDVYLILHQITNRFTALCLDDSWSRKIAGCGCIKMMTETPEVGVKWVRDREIDLVRTLLHILKDLPADLPQDVDEIIGVLTEVLRIGSSDIDFHSDAAVQAQIRSKLIALVGVFFPELQSAVPVVRQAAQACIEFLVQLSGRPAVELLLPHRDRMLISIFTKPLRALTFPIQIGLIEAVRYCVSLNPPLLDLNDELLRLLHETLALADAEDAALLGRSNPRQGIIEMTKLRVSCIKLLTASMPMTDFFQKHPQTRQRVTSVYFKSLYSPSSEVKDVAHEGLRMVLAHQSRLPKELLQTGLRPILMNLADPKRLSVPGLEGLARLLELLTNYFKVEIGHKLLDHFRFVADPQMLQASSRSPLGENEGITKLVRLANIFHLLPSAANIFLDSLVNAIVQTEAQMHFSGQSPFSEPLAKYLDRYPDEGVQFFIDNLHLPRHLRTLRSILQAKLSPNVQRVLASRTNVILGLSLHGNESSSRIIPALSLFADLASLDHYWILEHDSVIEALLTLWDTGMQQPERETIQRHTLIMSIFRSTLEKSSRIDLIFALVAIYIRNLEIDTVRTTHFLYQHVALSEDSIFQRNVLLRFMTWFETSSCTWSHKAYFIRYVVTPTLLIHAARNPSKQHLLDISYIDRLHSLLWRRILEENPFVETDDMFKIEILHLTTVLVQHYSSLVNHVQKDILKCAWHFVGSCDDPIVKQTAFLLNARFFAAFQTPAKFILRTWSELLRAPQTEGRAVLRQEALAVLAPSLPNEPAENGFPKWAVTARRLLADDFSQTLAIYHLMIKQPALYYPVRRLFITYMVNSLTKLGLMSTSNHETRLLSIDILQVIFDWEQQALREREGKDVWLTPLGYRENMVSYLVRLSTIINDPPGRATLVPRALSLLQQMVGPSGWTDVAFGMRFFSRVLEMSDLTSETALASAVASAKVLQVIASEQSDEWWNLNGAVLQKLIRKGLLTDEYGLHDALHPIFDRLARMYPLPKEEEDPQGEMGDFHAWIYSSISDGLRNTTTLRGVLMMLKSIVQVVPERIEHFSPHLMKLLGKILKEHVSSSTTIVNVMDTSARLLVSVLDICEISVAFLGEQRKWLMSNLVVMVEKSKNVALCRYILELVKSWCFVKREVYPTMKEKASLLLKMVTFELKNEALFNSFLELVYEIYTEPSLRRSDLTARLEPLFFVGCRSKDFALRERFLDLLDVSVPRSLFSRLMYICAVQSWEPVADHNWLHIALHLLLGATDQDGSVLPERRMSISPRITRPKTQELVRPMLRLVSATPQSVHDMWISVFPAAWACLSRREQADLTQHMINLLSKEYHIKQAEMRPNVIQTVLIGLHACTPPMILPPHLIKYLAKTFGAWYIALEILASSLEYLKDDELTLRDNALDSLADVYSELAEDDMFYGLWRRRCLQPETNNAIALEQNGMWDQAMNAYETAQQRARSGAIPYTEQEYCLWEDHWILSAEKLQQWDLLYELGRNEGNHDLILESAWRVKDWLENREALEDHIAQLPEVPTPRRRVFEAFIALLKLPSPLEKNSEFTVILEDAMQLALRKWVSLPPHLSPAHVPLLQHFQQFVELQEAVQIFGSLASTNGQNLEKKSSELKMVLQAWRERLPNVHDDISIWSDLVAWRQNVFHSINNAYIPLITPSTQTGAANTNTAGYRGYHETAWIINRFAHVARKHDLLDVCHTALAKIYTLPNIEISEAFLKLREQARCYYQKPNDLQAGLEVINNTNLGYFSVSQKAEFFTLKGLFHARFGRHEEANASFGQAVQMDMSQAKAWAEWGRWNDRMFKEHPNDLSYAGNAVSCYLQAAGLYKSGKSRPLLARVLWLLSIDDTSFTVSRAFDTYKGEAAFWFWITLIPQLCSSLSHREVKQARYVLLNLARLYPQALFFNLRTTREEVLSTKRMVSRPSVSSAQTTPVRASESSSTNGSGSDVPGSGSDPNNSQTSLPSADNAQGTGASQNGSQFVADTAVHRPTWDCVEELVQNLKTSFPLLILSLETLVDQIINRFKPSHEEDIYRHICMLLQDALQHYMVRVNQTEDDGSLTASTVANLHRLAQGITHPQVKKEYEEDFTAAKFTHYEYIQRLQQWRDKYEVLLDGRPRVQPLDSLSHYLTEFQYSKVDELDVPGQYTEDKDNNQNFIKIQKLVPKFENTRSQGCCWKRITIHGSDNSRIPFLVQLPYHRTFRREERVSQVCRTFNGVLARKKETRKRNLNFHLPAAISCSPNIRLYQLDSSYISFLDIFELHCESMGFQREDPILYSCEKVKKVMREVKQSGRQFNKTDYLALKKNVVDEVSSKMVPDDVLNRYMIRTMDGPGSLWRMRKQFALQHAANCFMTFVFFMSSRGPARFHVSRSTGLTVMTELLSGLAAQQPIFSSSDVVPFRFTPSLQTFLGPIVTEGIFAPSLMAIGRSLTETEYALDTPLRLFARDEICAWLIQRNRPVTVDQNFRQAVNLCIDAVTTRAEAMACKVDREQAATGSVPALQTVTSTISAATNPIQLTKMGETYYPWF</sequence>
<dbReference type="InterPro" id="IPR011009">
    <property type="entry name" value="Kinase-like_dom_sf"/>
</dbReference>
<evidence type="ECO:0000256" key="2">
    <source>
        <dbReference type="SAM" id="MobiDB-lite"/>
    </source>
</evidence>
<feature type="domain" description="PI3K/PI4K catalytic" evidence="3">
    <location>
        <begin position="3148"/>
        <end position="3479"/>
    </location>
</feature>
<dbReference type="PROSITE" id="PS50290">
    <property type="entry name" value="PI3_4_KINASE_3"/>
    <property type="match status" value="1"/>
</dbReference>
<dbReference type="InterPro" id="IPR050517">
    <property type="entry name" value="DDR_Repair_Kinase"/>
</dbReference>
<gene>
    <name evidence="5" type="ORF">C8R41DRAFT_756277</name>
</gene>
<dbReference type="InterPro" id="IPR046805">
    <property type="entry name" value="Tra1_ring"/>
</dbReference>
<dbReference type="Pfam" id="PF20206">
    <property type="entry name" value="Tra1_ring"/>
    <property type="match status" value="2"/>
</dbReference>
<dbReference type="CDD" id="cd05163">
    <property type="entry name" value="PIKK_TRRAP"/>
    <property type="match status" value="1"/>
</dbReference>
<dbReference type="InterPro" id="IPR016024">
    <property type="entry name" value="ARM-type_fold"/>
</dbReference>
<organism evidence="5 6">
    <name type="scientific">Lentinula lateritia</name>
    <dbReference type="NCBI Taxonomy" id="40482"/>
    <lineage>
        <taxon>Eukaryota</taxon>
        <taxon>Fungi</taxon>
        <taxon>Dikarya</taxon>
        <taxon>Basidiomycota</taxon>
        <taxon>Agaricomycotina</taxon>
        <taxon>Agaricomycetes</taxon>
        <taxon>Agaricomycetidae</taxon>
        <taxon>Agaricales</taxon>
        <taxon>Marasmiineae</taxon>
        <taxon>Omphalotaceae</taxon>
        <taxon>Lentinula</taxon>
    </lineage>
</organism>
<comment type="caution">
    <text evidence="5">The sequence shown here is derived from an EMBL/GenBank/DDBJ whole genome shotgun (WGS) entry which is preliminary data.</text>
</comment>
<dbReference type="Pfam" id="PF00454">
    <property type="entry name" value="PI3_PI4_kinase"/>
    <property type="match status" value="1"/>
</dbReference>
<name>A0ABQ8VQP8_9AGAR</name>
<dbReference type="Pfam" id="PF20175">
    <property type="entry name" value="Tra1_central"/>
    <property type="match status" value="1"/>
</dbReference>
<dbReference type="InterPro" id="IPR000403">
    <property type="entry name" value="PI3/4_kinase_cat_dom"/>
</dbReference>
<feature type="compositionally biased region" description="Low complexity" evidence="2">
    <location>
        <begin position="2922"/>
        <end position="2941"/>
    </location>
</feature>
<feature type="region of interest" description="Disordered" evidence="2">
    <location>
        <begin position="2903"/>
        <end position="2962"/>
    </location>
</feature>
<dbReference type="Proteomes" id="UP001150217">
    <property type="component" value="Unassembled WGS sequence"/>
</dbReference>
<dbReference type="Pfam" id="PF02259">
    <property type="entry name" value="FAT"/>
    <property type="match status" value="1"/>
</dbReference>
<accession>A0ABQ8VQP8</accession>
<dbReference type="InterPro" id="IPR046807">
    <property type="entry name" value="Tra1_central"/>
</dbReference>
<dbReference type="PROSITE" id="PS51189">
    <property type="entry name" value="FAT"/>
    <property type="match status" value="1"/>
</dbReference>
<evidence type="ECO:0000259" key="3">
    <source>
        <dbReference type="PROSITE" id="PS50290"/>
    </source>
</evidence>
<dbReference type="SUPFAM" id="SSF56112">
    <property type="entry name" value="Protein kinase-like (PK-like)"/>
    <property type="match status" value="1"/>
</dbReference>
<proteinExistence type="inferred from homology"/>
<evidence type="ECO:0000259" key="4">
    <source>
        <dbReference type="PROSITE" id="PS51189"/>
    </source>
</evidence>
<evidence type="ECO:0000256" key="1">
    <source>
        <dbReference type="ARBA" id="ARBA00007234"/>
    </source>
</evidence>
<dbReference type="InterPro" id="IPR011990">
    <property type="entry name" value="TPR-like_helical_dom_sf"/>
</dbReference>
<dbReference type="PANTHER" id="PTHR11139:SF1">
    <property type="entry name" value="TRANSFORMATION_TRANSCRIPTION DOMAIN-ASSOCIATED PROTEIN"/>
    <property type="match status" value="1"/>
</dbReference>
<dbReference type="PANTHER" id="PTHR11139">
    <property type="entry name" value="ATAXIA TELANGIECTASIA MUTATED ATM -RELATED"/>
    <property type="match status" value="1"/>
</dbReference>
<dbReference type="SUPFAM" id="SSF48371">
    <property type="entry name" value="ARM repeat"/>
    <property type="match status" value="3"/>
</dbReference>
<evidence type="ECO:0000313" key="5">
    <source>
        <dbReference type="EMBL" id="KAJ4498707.1"/>
    </source>
</evidence>
<dbReference type="InterPro" id="IPR014009">
    <property type="entry name" value="PIK_FAT"/>
</dbReference>
<dbReference type="SUPFAM" id="SSF48452">
    <property type="entry name" value="TPR-like"/>
    <property type="match status" value="1"/>
</dbReference>
<reference evidence="5" key="1">
    <citation type="submission" date="2022-08" db="EMBL/GenBank/DDBJ databases">
        <title>A Global Phylogenomic Analysis of the Shiitake Genus Lentinula.</title>
        <authorList>
            <consortium name="DOE Joint Genome Institute"/>
            <person name="Sierra-Patev S."/>
            <person name="Min B."/>
            <person name="Naranjo-Ortiz M."/>
            <person name="Looney B."/>
            <person name="Konkel Z."/>
            <person name="Slot J.C."/>
            <person name="Sakamoto Y."/>
            <person name="Steenwyk J.L."/>
            <person name="Rokas A."/>
            <person name="Carro J."/>
            <person name="Camarero S."/>
            <person name="Ferreira P."/>
            <person name="Molpeceres G."/>
            <person name="Ruiz-Duenas F.J."/>
            <person name="Serrano A."/>
            <person name="Henrissat B."/>
            <person name="Drula E."/>
            <person name="Hughes K.W."/>
            <person name="Mata J.L."/>
            <person name="Ishikawa N.K."/>
            <person name="Vargas-Isla R."/>
            <person name="Ushijima S."/>
            <person name="Smith C.A."/>
            <person name="Ahrendt S."/>
            <person name="Andreopoulos W."/>
            <person name="He G."/>
            <person name="Labutti K."/>
            <person name="Lipzen A."/>
            <person name="Ng V."/>
            <person name="Riley R."/>
            <person name="Sandor L."/>
            <person name="Barry K."/>
            <person name="Martinez A.T."/>
            <person name="Xiao Y."/>
            <person name="Gibbons J.G."/>
            <person name="Terashima K."/>
            <person name="Grigoriev I.V."/>
            <person name="Hibbett D.S."/>
        </authorList>
    </citation>
    <scope>NUCLEOTIDE SEQUENCE</scope>
    <source>
        <strain evidence="5">RHP3577 ss4</strain>
    </source>
</reference>